<evidence type="ECO:0000313" key="2">
    <source>
        <dbReference type="Proteomes" id="UP000822688"/>
    </source>
</evidence>
<accession>A0A8T0IRY0</accession>
<dbReference type="AlphaFoldDB" id="A0A8T0IRY0"/>
<gene>
    <name evidence="1" type="ORF">KC19_2G039700</name>
</gene>
<reference evidence="1" key="1">
    <citation type="submission" date="2020-06" db="EMBL/GenBank/DDBJ databases">
        <title>WGS assembly of Ceratodon purpureus strain R40.</title>
        <authorList>
            <person name="Carey S.B."/>
            <person name="Jenkins J."/>
            <person name="Shu S."/>
            <person name="Lovell J.T."/>
            <person name="Sreedasyam A."/>
            <person name="Maumus F."/>
            <person name="Tiley G.P."/>
            <person name="Fernandez-Pozo N."/>
            <person name="Barry K."/>
            <person name="Chen C."/>
            <person name="Wang M."/>
            <person name="Lipzen A."/>
            <person name="Daum C."/>
            <person name="Saski C.A."/>
            <person name="Payton A.C."/>
            <person name="Mcbreen J.C."/>
            <person name="Conrad R.E."/>
            <person name="Kollar L.M."/>
            <person name="Olsson S."/>
            <person name="Huttunen S."/>
            <person name="Landis J.B."/>
            <person name="Wickett N.J."/>
            <person name="Johnson M.G."/>
            <person name="Rensing S.A."/>
            <person name="Grimwood J."/>
            <person name="Schmutz J."/>
            <person name="Mcdaniel S.F."/>
        </authorList>
    </citation>
    <scope>NUCLEOTIDE SEQUENCE</scope>
    <source>
        <strain evidence="1">R40</strain>
    </source>
</reference>
<name>A0A8T0IRY0_CERPU</name>
<protein>
    <submittedName>
        <fullName evidence="1">Uncharacterized protein</fullName>
    </submittedName>
</protein>
<dbReference type="EMBL" id="CM026422">
    <property type="protein sequence ID" value="KAG0585795.1"/>
    <property type="molecule type" value="Genomic_DNA"/>
</dbReference>
<organism evidence="1 2">
    <name type="scientific">Ceratodon purpureus</name>
    <name type="common">Fire moss</name>
    <name type="synonym">Dicranum purpureum</name>
    <dbReference type="NCBI Taxonomy" id="3225"/>
    <lineage>
        <taxon>Eukaryota</taxon>
        <taxon>Viridiplantae</taxon>
        <taxon>Streptophyta</taxon>
        <taxon>Embryophyta</taxon>
        <taxon>Bryophyta</taxon>
        <taxon>Bryophytina</taxon>
        <taxon>Bryopsida</taxon>
        <taxon>Dicranidae</taxon>
        <taxon>Pseudoditrichales</taxon>
        <taxon>Ditrichaceae</taxon>
        <taxon>Ceratodon</taxon>
    </lineage>
</organism>
<evidence type="ECO:0000313" key="1">
    <source>
        <dbReference type="EMBL" id="KAG0585795.1"/>
    </source>
</evidence>
<comment type="caution">
    <text evidence="1">The sequence shown here is derived from an EMBL/GenBank/DDBJ whole genome shotgun (WGS) entry which is preliminary data.</text>
</comment>
<sequence length="108" mass="12754">MLDGRNLLWFQKCLNWIFGVMRLVWSMERGVSFLSCTESTKGNLSVVSEGDCFLGLSSGWQKGVYVEENCSVVGSRQENRRCPCCYESIPFMNYYYEFYMCFWTMYLF</sequence>
<keyword evidence="2" id="KW-1185">Reference proteome</keyword>
<dbReference type="Proteomes" id="UP000822688">
    <property type="component" value="Chromosome 2"/>
</dbReference>
<proteinExistence type="predicted"/>